<dbReference type="AlphaFoldDB" id="A8M149"/>
<dbReference type="SMART" id="SM00903">
    <property type="entry name" value="Flavin_Reduct"/>
    <property type="match status" value="1"/>
</dbReference>
<name>A8M149_SALAI</name>
<sequence>MPEQAHPAVFTRPIDVAGFREAMSTMVAPVTVVTARDALGEPFGFTASAVASLSLEPPLLLVCADRRAGSHDPLVAAAHFCVNVMGANGKNLALRFGSHRSDKFDNVETEESFGGTPSLPAALSRIFCTVHGLRDGGDHTIVLGRVTAFQRRSGEPLAWWGRGFQRLARVP</sequence>
<dbReference type="PANTHER" id="PTHR30466:SF1">
    <property type="entry name" value="FMN REDUCTASE (NADH) RUTF"/>
    <property type="match status" value="1"/>
</dbReference>
<dbReference type="InterPro" id="IPR012349">
    <property type="entry name" value="Split_barrel_FMN-bd"/>
</dbReference>
<proteinExistence type="predicted"/>
<dbReference type="OrthoDB" id="9792858at2"/>
<organism evidence="3">
    <name type="scientific">Salinispora arenicola (strain CNS-205)</name>
    <dbReference type="NCBI Taxonomy" id="391037"/>
    <lineage>
        <taxon>Bacteria</taxon>
        <taxon>Bacillati</taxon>
        <taxon>Actinomycetota</taxon>
        <taxon>Actinomycetes</taxon>
        <taxon>Micromonosporales</taxon>
        <taxon>Micromonosporaceae</taxon>
        <taxon>Salinispora</taxon>
    </lineage>
</organism>
<evidence type="ECO:0000259" key="2">
    <source>
        <dbReference type="SMART" id="SM00903"/>
    </source>
</evidence>
<dbReference type="GO" id="GO:0006208">
    <property type="term" value="P:pyrimidine nucleobase catabolic process"/>
    <property type="evidence" value="ECO:0007669"/>
    <property type="project" value="TreeGrafter"/>
</dbReference>
<dbReference type="GO" id="GO:0042602">
    <property type="term" value="F:riboflavin reductase (NADPH) activity"/>
    <property type="evidence" value="ECO:0007669"/>
    <property type="project" value="TreeGrafter"/>
</dbReference>
<gene>
    <name evidence="3" type="ordered locus">Sare_0591</name>
</gene>
<dbReference type="HOGENOM" id="CLU_059021_1_4_11"/>
<dbReference type="STRING" id="391037.Sare_0591"/>
<accession>A8M149</accession>
<dbReference type="Pfam" id="PF01613">
    <property type="entry name" value="Flavin_Reduct"/>
    <property type="match status" value="1"/>
</dbReference>
<dbReference type="PATRIC" id="fig|391037.6.peg.604"/>
<dbReference type="GO" id="GO:0010181">
    <property type="term" value="F:FMN binding"/>
    <property type="evidence" value="ECO:0007669"/>
    <property type="project" value="InterPro"/>
</dbReference>
<dbReference type="InterPro" id="IPR002563">
    <property type="entry name" value="Flavin_Rdtase-like_dom"/>
</dbReference>
<dbReference type="KEGG" id="saq:Sare_0591"/>
<feature type="domain" description="Flavin reductase like" evidence="2">
    <location>
        <begin position="23"/>
        <end position="166"/>
    </location>
</feature>
<dbReference type="EMBL" id="CP000850">
    <property type="protein sequence ID" value="ABV96519.1"/>
    <property type="molecule type" value="Genomic_DNA"/>
</dbReference>
<evidence type="ECO:0000313" key="3">
    <source>
        <dbReference type="EMBL" id="ABV96519.1"/>
    </source>
</evidence>
<dbReference type="PANTHER" id="PTHR30466">
    <property type="entry name" value="FLAVIN REDUCTASE"/>
    <property type="match status" value="1"/>
</dbReference>
<reference evidence="3" key="1">
    <citation type="submission" date="2007-10" db="EMBL/GenBank/DDBJ databases">
        <title>Complete sequence of Salinispora arenicola CNS-205.</title>
        <authorList>
            <consortium name="US DOE Joint Genome Institute"/>
            <person name="Copeland A."/>
            <person name="Lucas S."/>
            <person name="Lapidus A."/>
            <person name="Barry K."/>
            <person name="Glavina del Rio T."/>
            <person name="Dalin E."/>
            <person name="Tice H."/>
            <person name="Pitluck S."/>
            <person name="Foster B."/>
            <person name="Schmutz J."/>
            <person name="Larimer F."/>
            <person name="Land M."/>
            <person name="Hauser L."/>
            <person name="Kyrpides N."/>
            <person name="Ivanova N."/>
            <person name="Jensen P.R."/>
            <person name="Moore B.S."/>
            <person name="Penn K."/>
            <person name="Jenkins C."/>
            <person name="Udwary D."/>
            <person name="Xiang L."/>
            <person name="Gontang E."/>
            <person name="Richardson P."/>
        </authorList>
    </citation>
    <scope>NUCLEOTIDE SEQUENCE [LARGE SCALE GENOMIC DNA]</scope>
    <source>
        <strain evidence="3">CNS-205</strain>
    </source>
</reference>
<keyword evidence="1" id="KW-0560">Oxidoreductase</keyword>
<dbReference type="Gene3D" id="2.30.110.10">
    <property type="entry name" value="Electron Transport, Fmn-binding Protein, Chain A"/>
    <property type="match status" value="1"/>
</dbReference>
<dbReference type="InterPro" id="IPR050268">
    <property type="entry name" value="NADH-dep_flavin_reductase"/>
</dbReference>
<protein>
    <submittedName>
        <fullName evidence="3">Flavin reductase domain protein FMN-binding</fullName>
    </submittedName>
</protein>
<dbReference type="eggNOG" id="COG1853">
    <property type="taxonomic scope" value="Bacteria"/>
</dbReference>
<evidence type="ECO:0000256" key="1">
    <source>
        <dbReference type="ARBA" id="ARBA00023002"/>
    </source>
</evidence>
<dbReference type="SUPFAM" id="SSF50475">
    <property type="entry name" value="FMN-binding split barrel"/>
    <property type="match status" value="1"/>
</dbReference>